<reference evidence="5 6" key="1">
    <citation type="submission" date="2015-10" db="EMBL/GenBank/DDBJ databases">
        <title>Draft genome sequence of Salegentibacter salinarum KCTC 12975.</title>
        <authorList>
            <person name="Lin W."/>
            <person name="Zheng Q."/>
        </authorList>
    </citation>
    <scope>NUCLEOTIDE SEQUENCE [LARGE SCALE GENOMIC DNA]</scope>
    <source>
        <strain evidence="5 6">KCTC 12975</strain>
    </source>
</reference>
<feature type="domain" description="Glycosyltransferase 2-like" evidence="4">
    <location>
        <begin position="7"/>
        <end position="111"/>
    </location>
</feature>
<comment type="similarity">
    <text evidence="1">Belongs to the glycosyltransferase 2 family.</text>
</comment>
<dbReference type="InterPro" id="IPR029044">
    <property type="entry name" value="Nucleotide-diphossugar_trans"/>
</dbReference>
<protein>
    <recommendedName>
        <fullName evidence="4">Glycosyltransferase 2-like domain-containing protein</fullName>
    </recommendedName>
</protein>
<evidence type="ECO:0000256" key="1">
    <source>
        <dbReference type="ARBA" id="ARBA00006739"/>
    </source>
</evidence>
<dbReference type="GO" id="GO:0016757">
    <property type="term" value="F:glycosyltransferase activity"/>
    <property type="evidence" value="ECO:0007669"/>
    <property type="project" value="UniProtKB-KW"/>
</dbReference>
<dbReference type="InterPro" id="IPR001173">
    <property type="entry name" value="Glyco_trans_2-like"/>
</dbReference>
<evidence type="ECO:0000256" key="3">
    <source>
        <dbReference type="ARBA" id="ARBA00022679"/>
    </source>
</evidence>
<dbReference type="PANTHER" id="PTHR43179:SF12">
    <property type="entry name" value="GALACTOFURANOSYLTRANSFERASE GLFT2"/>
    <property type="match status" value="1"/>
</dbReference>
<sequence>MSNLKFSVIIPTCHRNELLAECLERLSKQYYSLGEIEIIVTDDGEISTAESMIELNFPFVKWTKGAGRGPAANRNNGARVAKGKWLIFTDDDCLPDPNWIKEYDKAEQSNPGIMVFEGRTYPDKLKMAFNEVAPINETGGQMPSCNFMVSRELYWKLGGFDENFKFYFEDMDFSYRIKSLGFSSLFLPKAAVCHPWRKVDSLNFWKTRKFYKESYWKFIIKDEDLFKAHSPFFFLKQLIKDIVLDTLANFYKFKGRGILFNLSHRAIHLDLLIRTLFVTQEELQKIRKEYSPNHTSQV</sequence>
<dbReference type="Gene3D" id="3.90.550.10">
    <property type="entry name" value="Spore Coat Polysaccharide Biosynthesis Protein SpsA, Chain A"/>
    <property type="match status" value="1"/>
</dbReference>
<dbReference type="OrthoDB" id="9801954at2"/>
<evidence type="ECO:0000259" key="4">
    <source>
        <dbReference type="Pfam" id="PF00535"/>
    </source>
</evidence>
<comment type="caution">
    <text evidence="5">The sequence shown here is derived from an EMBL/GenBank/DDBJ whole genome shotgun (WGS) entry which is preliminary data.</text>
</comment>
<dbReference type="SUPFAM" id="SSF53448">
    <property type="entry name" value="Nucleotide-diphospho-sugar transferases"/>
    <property type="match status" value="1"/>
</dbReference>
<proteinExistence type="inferred from homology"/>
<evidence type="ECO:0000256" key="2">
    <source>
        <dbReference type="ARBA" id="ARBA00022676"/>
    </source>
</evidence>
<gene>
    <name evidence="5" type="ORF">APR41_15765</name>
</gene>
<keyword evidence="3" id="KW-0808">Transferase</keyword>
<dbReference type="STRING" id="447422.SAMN05660903_03192"/>
<accession>A0A2N0TY34</accession>
<keyword evidence="6" id="KW-1185">Reference proteome</keyword>
<dbReference type="RefSeq" id="WP_079714196.1">
    <property type="nucleotide sequence ID" value="NZ_FUZC01000016.1"/>
</dbReference>
<evidence type="ECO:0000313" key="5">
    <source>
        <dbReference type="EMBL" id="PKD19670.1"/>
    </source>
</evidence>
<evidence type="ECO:0000313" key="6">
    <source>
        <dbReference type="Proteomes" id="UP000232673"/>
    </source>
</evidence>
<dbReference type="PANTHER" id="PTHR43179">
    <property type="entry name" value="RHAMNOSYLTRANSFERASE WBBL"/>
    <property type="match status" value="1"/>
</dbReference>
<organism evidence="5 6">
    <name type="scientific">Salegentibacter salinarum</name>
    <dbReference type="NCBI Taxonomy" id="447422"/>
    <lineage>
        <taxon>Bacteria</taxon>
        <taxon>Pseudomonadati</taxon>
        <taxon>Bacteroidota</taxon>
        <taxon>Flavobacteriia</taxon>
        <taxon>Flavobacteriales</taxon>
        <taxon>Flavobacteriaceae</taxon>
        <taxon>Salegentibacter</taxon>
    </lineage>
</organism>
<dbReference type="Proteomes" id="UP000232673">
    <property type="component" value="Unassembled WGS sequence"/>
</dbReference>
<dbReference type="Pfam" id="PF00535">
    <property type="entry name" value="Glycos_transf_2"/>
    <property type="match status" value="1"/>
</dbReference>
<dbReference type="EMBL" id="LKTS01000011">
    <property type="protein sequence ID" value="PKD19670.1"/>
    <property type="molecule type" value="Genomic_DNA"/>
</dbReference>
<keyword evidence="2" id="KW-0328">Glycosyltransferase</keyword>
<name>A0A2N0TY34_9FLAO</name>
<dbReference type="AlphaFoldDB" id="A0A2N0TY34"/>